<evidence type="ECO:0000256" key="2">
    <source>
        <dbReference type="ARBA" id="ARBA00022692"/>
    </source>
</evidence>
<dbReference type="PROSITE" id="PS50262">
    <property type="entry name" value="G_PROTEIN_RECEP_F1_2"/>
    <property type="match status" value="1"/>
</dbReference>
<dbReference type="GO" id="GO:0016020">
    <property type="term" value="C:membrane"/>
    <property type="evidence" value="ECO:0007669"/>
    <property type="project" value="UniProtKB-SubCell"/>
</dbReference>
<dbReference type="CDD" id="cd14978">
    <property type="entry name" value="7tmA_FMRFamide_R-like"/>
    <property type="match status" value="1"/>
</dbReference>
<keyword evidence="4 5" id="KW-0472">Membrane</keyword>
<dbReference type="Proteomes" id="UP000492821">
    <property type="component" value="Unassembled WGS sequence"/>
</dbReference>
<reference evidence="8" key="2">
    <citation type="submission" date="2020-10" db="UniProtKB">
        <authorList>
            <consortium name="WormBaseParasite"/>
        </authorList>
    </citation>
    <scope>IDENTIFICATION</scope>
</reference>
<proteinExistence type="predicted"/>
<dbReference type="InterPro" id="IPR000276">
    <property type="entry name" value="GPCR_Rhodpsn"/>
</dbReference>
<evidence type="ECO:0000313" key="8">
    <source>
        <dbReference type="WBParaSite" id="Pan_g14931.t1"/>
    </source>
</evidence>
<sequence>MRHQLVNWFLLCLAISDLCVLTFSFFVFSFPAIAEHQLQDVYMNKLSQQLLQNLYPLMHSSHTTSVYLTILVSVHRYLGVCHPFLIRRISSKSSVRGIIAAAIIFAFAFNIPRWFELTSVDCLTEFHTKSLMINATELFVDKVYTLIYRNACYTAIMFLTPFAILTYVNCKIVSTLKTSNRIRRRLTQATGSECIGSSYPKESSVTMPRGSLGNTSTTRMSLISRKLSKQDLNERKEHGITIMLVAMVAGFLLFNMLAFFNNIIELVGDANSPNFTMLVEVSTLLVNVNGATTIIIYLTFGTKYRNVFFKLIATILGCLGQHPHGLVVEVAKYPPHESTFVVMSANLELHRPHRASFLHAPYYQRDSASWA</sequence>
<dbReference type="Pfam" id="PF00001">
    <property type="entry name" value="7tm_1"/>
    <property type="match status" value="1"/>
</dbReference>
<evidence type="ECO:0000259" key="6">
    <source>
        <dbReference type="PROSITE" id="PS50262"/>
    </source>
</evidence>
<comment type="subcellular location">
    <subcellularLocation>
        <location evidence="1">Membrane</location>
    </subcellularLocation>
</comment>
<protein>
    <submittedName>
        <fullName evidence="8">G_PROTEIN_RECEP_F1_2 domain-containing protein</fullName>
    </submittedName>
</protein>
<evidence type="ECO:0000256" key="5">
    <source>
        <dbReference type="SAM" id="Phobius"/>
    </source>
</evidence>
<feature type="transmembrane region" description="Helical" evidence="5">
    <location>
        <begin position="281"/>
        <end position="300"/>
    </location>
</feature>
<feature type="transmembrane region" description="Helical" evidence="5">
    <location>
        <begin position="95"/>
        <end position="115"/>
    </location>
</feature>
<dbReference type="PANTHER" id="PTHR46641:SF2">
    <property type="entry name" value="FMRFAMIDE RECEPTOR"/>
    <property type="match status" value="1"/>
</dbReference>
<feature type="domain" description="G-protein coupled receptors family 1 profile" evidence="6">
    <location>
        <begin position="1"/>
        <end position="297"/>
    </location>
</feature>
<evidence type="ECO:0000256" key="1">
    <source>
        <dbReference type="ARBA" id="ARBA00004370"/>
    </source>
</evidence>
<keyword evidence="2 5" id="KW-0812">Transmembrane</keyword>
<evidence type="ECO:0000256" key="3">
    <source>
        <dbReference type="ARBA" id="ARBA00022989"/>
    </source>
</evidence>
<dbReference type="GO" id="GO:0004930">
    <property type="term" value="F:G protein-coupled receptor activity"/>
    <property type="evidence" value="ECO:0007669"/>
    <property type="project" value="InterPro"/>
</dbReference>
<dbReference type="WBParaSite" id="Pan_g14931.t1">
    <property type="protein sequence ID" value="Pan_g14931.t1"/>
    <property type="gene ID" value="Pan_g14931"/>
</dbReference>
<evidence type="ECO:0000256" key="4">
    <source>
        <dbReference type="ARBA" id="ARBA00023136"/>
    </source>
</evidence>
<name>A0A7E4ZSQ5_PANRE</name>
<keyword evidence="3 5" id="KW-1133">Transmembrane helix</keyword>
<evidence type="ECO:0000313" key="7">
    <source>
        <dbReference type="Proteomes" id="UP000492821"/>
    </source>
</evidence>
<accession>A0A7E4ZSQ5</accession>
<feature type="transmembrane region" description="Helical" evidence="5">
    <location>
        <begin position="147"/>
        <end position="168"/>
    </location>
</feature>
<feature type="transmembrane region" description="Helical" evidence="5">
    <location>
        <begin position="7"/>
        <end position="34"/>
    </location>
</feature>
<dbReference type="SUPFAM" id="SSF81321">
    <property type="entry name" value="Family A G protein-coupled receptor-like"/>
    <property type="match status" value="1"/>
</dbReference>
<dbReference type="InterPro" id="IPR052954">
    <property type="entry name" value="GPCR-Ligand_Int"/>
</dbReference>
<keyword evidence="7" id="KW-1185">Reference proteome</keyword>
<dbReference type="AlphaFoldDB" id="A0A7E4ZSQ5"/>
<dbReference type="PANTHER" id="PTHR46641">
    <property type="entry name" value="FMRFAMIDE RECEPTOR-RELATED"/>
    <property type="match status" value="1"/>
</dbReference>
<dbReference type="PRINTS" id="PR00237">
    <property type="entry name" value="GPCRRHODOPSN"/>
</dbReference>
<dbReference type="Gene3D" id="1.20.1070.10">
    <property type="entry name" value="Rhodopsin 7-helix transmembrane proteins"/>
    <property type="match status" value="1"/>
</dbReference>
<dbReference type="InterPro" id="IPR017452">
    <property type="entry name" value="GPCR_Rhodpsn_7TM"/>
</dbReference>
<organism evidence="7 8">
    <name type="scientific">Panagrellus redivivus</name>
    <name type="common">Microworm</name>
    <dbReference type="NCBI Taxonomy" id="6233"/>
    <lineage>
        <taxon>Eukaryota</taxon>
        <taxon>Metazoa</taxon>
        <taxon>Ecdysozoa</taxon>
        <taxon>Nematoda</taxon>
        <taxon>Chromadorea</taxon>
        <taxon>Rhabditida</taxon>
        <taxon>Tylenchina</taxon>
        <taxon>Panagrolaimomorpha</taxon>
        <taxon>Panagrolaimoidea</taxon>
        <taxon>Panagrolaimidae</taxon>
        <taxon>Panagrellus</taxon>
    </lineage>
</organism>
<reference evidence="7" key="1">
    <citation type="journal article" date="2013" name="Genetics">
        <title>The draft genome and transcriptome of Panagrellus redivivus are shaped by the harsh demands of a free-living lifestyle.</title>
        <authorList>
            <person name="Srinivasan J."/>
            <person name="Dillman A.R."/>
            <person name="Macchietto M.G."/>
            <person name="Heikkinen L."/>
            <person name="Lakso M."/>
            <person name="Fracchia K.M."/>
            <person name="Antoshechkin I."/>
            <person name="Mortazavi A."/>
            <person name="Wong G."/>
            <person name="Sternberg P.W."/>
        </authorList>
    </citation>
    <scope>NUCLEOTIDE SEQUENCE [LARGE SCALE GENOMIC DNA]</scope>
    <source>
        <strain evidence="7">MT8872</strain>
    </source>
</reference>
<feature type="transmembrane region" description="Helical" evidence="5">
    <location>
        <begin position="239"/>
        <end position="261"/>
    </location>
</feature>